<dbReference type="Pfam" id="PF00035">
    <property type="entry name" value="dsrm"/>
    <property type="match status" value="1"/>
</dbReference>
<dbReference type="SUPFAM" id="SSF54768">
    <property type="entry name" value="dsRNA-binding domain-like"/>
    <property type="match status" value="1"/>
</dbReference>
<sequence length="252" mass="27377">MAALPNDDQSSGFDGESGSNRFVHNFSGSEADFCKDFLIGTLVYRASASLSLAGSRKSHSEIEVIPLFSLFIVDLWTDADNFDWNGMLDSLGVVEGHPIRPIGDGISVQEHVVALIGQTYRVSPEIQKVALLWSLANALSPVGLEQTSRCSGGASIIGSAVSNSPTQFDSGRKRHAENAVELSQYTSMLNQMAQKENKRFKRTKEETISLDPPSFKVTIQYGDISCSNNARTKKMAAHLAARDIYSQLTANA</sequence>
<evidence type="ECO:0000259" key="1">
    <source>
        <dbReference type="SMART" id="SM00358"/>
    </source>
</evidence>
<proteinExistence type="predicted"/>
<dbReference type="Proteomes" id="UP001220324">
    <property type="component" value="Unassembled WGS sequence"/>
</dbReference>
<dbReference type="InterPro" id="IPR014720">
    <property type="entry name" value="dsRBD_dom"/>
</dbReference>
<feature type="domain" description="DRBM" evidence="1">
    <location>
        <begin position="185"/>
        <end position="249"/>
    </location>
</feature>
<dbReference type="AlphaFoldDB" id="A0AAD6D6E5"/>
<dbReference type="CDD" id="cd00048">
    <property type="entry name" value="DSRM_SF"/>
    <property type="match status" value="1"/>
</dbReference>
<evidence type="ECO:0000313" key="3">
    <source>
        <dbReference type="Proteomes" id="UP001220324"/>
    </source>
</evidence>
<protein>
    <recommendedName>
        <fullName evidence="1">DRBM domain-containing protein</fullName>
    </recommendedName>
</protein>
<comment type="caution">
    <text evidence="2">The sequence shown here is derived from an EMBL/GenBank/DDBJ whole genome shotgun (WGS) entry which is preliminary data.</text>
</comment>
<name>A0AAD6D6E5_9EURO</name>
<evidence type="ECO:0000313" key="2">
    <source>
        <dbReference type="EMBL" id="KAJ5556701.1"/>
    </source>
</evidence>
<dbReference type="SMART" id="SM00358">
    <property type="entry name" value="DSRM"/>
    <property type="match status" value="1"/>
</dbReference>
<reference evidence="2 3" key="1">
    <citation type="journal article" date="2023" name="IMA Fungus">
        <title>Comparative genomic study of the Penicillium genus elucidates a diverse pangenome and 15 lateral gene transfer events.</title>
        <authorList>
            <person name="Petersen C."/>
            <person name="Sorensen T."/>
            <person name="Nielsen M.R."/>
            <person name="Sondergaard T.E."/>
            <person name="Sorensen J.L."/>
            <person name="Fitzpatrick D.A."/>
            <person name="Frisvad J.C."/>
            <person name="Nielsen K.L."/>
        </authorList>
    </citation>
    <scope>NUCLEOTIDE SEQUENCE [LARGE SCALE GENOMIC DNA]</scope>
    <source>
        <strain evidence="2 3">IBT 35679</strain>
    </source>
</reference>
<dbReference type="Gene3D" id="3.30.160.20">
    <property type="match status" value="1"/>
</dbReference>
<gene>
    <name evidence="2" type="ORF">N7494_000616</name>
</gene>
<accession>A0AAD6D6E5</accession>
<dbReference type="EMBL" id="JAQIZZ010000001">
    <property type="protein sequence ID" value="KAJ5556701.1"/>
    <property type="molecule type" value="Genomic_DNA"/>
</dbReference>
<organism evidence="2 3">
    <name type="scientific">Penicillium frequentans</name>
    <dbReference type="NCBI Taxonomy" id="3151616"/>
    <lineage>
        <taxon>Eukaryota</taxon>
        <taxon>Fungi</taxon>
        <taxon>Dikarya</taxon>
        <taxon>Ascomycota</taxon>
        <taxon>Pezizomycotina</taxon>
        <taxon>Eurotiomycetes</taxon>
        <taxon>Eurotiomycetidae</taxon>
        <taxon>Eurotiales</taxon>
        <taxon>Aspergillaceae</taxon>
        <taxon>Penicillium</taxon>
    </lineage>
</organism>
<keyword evidence="3" id="KW-1185">Reference proteome</keyword>